<evidence type="ECO:0000313" key="3">
    <source>
        <dbReference type="Proteomes" id="UP000595917"/>
    </source>
</evidence>
<dbReference type="CDD" id="cd24007">
    <property type="entry name" value="ASKHA_NBD_eukNAGK-like"/>
    <property type="match status" value="1"/>
</dbReference>
<protein>
    <recommendedName>
        <fullName evidence="1">ATPase BadF/BadG/BcrA/BcrD type domain-containing protein</fullName>
    </recommendedName>
</protein>
<dbReference type="Pfam" id="PF01869">
    <property type="entry name" value="BcrAD_BadFG"/>
    <property type="match status" value="1"/>
</dbReference>
<dbReference type="AlphaFoldDB" id="A0A7T7XMG3"/>
<dbReference type="InterPro" id="IPR052519">
    <property type="entry name" value="Euk-type_GlcNAc_Kinase"/>
</dbReference>
<feature type="domain" description="ATPase BadF/BadG/BcrA/BcrD type" evidence="1">
    <location>
        <begin position="8"/>
        <end position="302"/>
    </location>
</feature>
<dbReference type="PANTHER" id="PTHR43190:SF3">
    <property type="entry name" value="N-ACETYL-D-GLUCOSAMINE KINASE"/>
    <property type="match status" value="1"/>
</dbReference>
<accession>A0A7T7XMG3</accession>
<dbReference type="InterPro" id="IPR002731">
    <property type="entry name" value="ATPase_BadF"/>
</dbReference>
<name>A0A7T7XMG3_9SPIR</name>
<dbReference type="Gene3D" id="3.30.420.40">
    <property type="match status" value="2"/>
</dbReference>
<sequence>MEEKYYFGIDGGGTHSRLSITDAQGKSLCRVTSGSTNIYSVAQEKVFENLSDLFSQAFTETGLEKKDITRGCIGSAGLARPAEQKLFRGFFADILGPDIPVLLCTDGEILLCGGLGGLEGYCLIAGTGSVALGRAEDGRLVRAGGLGYMLGDEGSASWTGKEAIIRAMRSLEHRDLPTSMMESILKHCGLEHSYELVQYIHHTAGKAEIATLAPLVTEAARNKDPLAEDILRRGAEELALLVASVLEQSPWIGNRTLVLAGGVMEHDEIVRNKLESLLKKQFPDLTAMDPKGTALEGACILAMEGS</sequence>
<dbReference type="SUPFAM" id="SSF53067">
    <property type="entry name" value="Actin-like ATPase domain"/>
    <property type="match status" value="2"/>
</dbReference>
<organism evidence="2 3">
    <name type="scientific">Breznakiella homolactica</name>
    <dbReference type="NCBI Taxonomy" id="2798577"/>
    <lineage>
        <taxon>Bacteria</taxon>
        <taxon>Pseudomonadati</taxon>
        <taxon>Spirochaetota</taxon>
        <taxon>Spirochaetia</taxon>
        <taxon>Spirochaetales</taxon>
        <taxon>Breznakiellaceae</taxon>
        <taxon>Breznakiella</taxon>
    </lineage>
</organism>
<proteinExistence type="predicted"/>
<dbReference type="KEGG" id="bhc:JFL75_18935"/>
<dbReference type="RefSeq" id="WP_215626287.1">
    <property type="nucleotide sequence ID" value="NZ_CP067089.2"/>
</dbReference>
<reference evidence="2" key="1">
    <citation type="submission" date="2021-01" db="EMBL/GenBank/DDBJ databases">
        <title>Description of Breznakiella homolactica.</title>
        <authorList>
            <person name="Song Y."/>
            <person name="Brune A."/>
        </authorList>
    </citation>
    <scope>NUCLEOTIDE SEQUENCE</scope>
    <source>
        <strain evidence="2">RmG30</strain>
    </source>
</reference>
<dbReference type="EMBL" id="CP067089">
    <property type="protein sequence ID" value="QQO08982.1"/>
    <property type="molecule type" value="Genomic_DNA"/>
</dbReference>
<dbReference type="Proteomes" id="UP000595917">
    <property type="component" value="Chromosome"/>
</dbReference>
<keyword evidence="3" id="KW-1185">Reference proteome</keyword>
<dbReference type="PANTHER" id="PTHR43190">
    <property type="entry name" value="N-ACETYL-D-GLUCOSAMINE KINASE"/>
    <property type="match status" value="1"/>
</dbReference>
<evidence type="ECO:0000313" key="2">
    <source>
        <dbReference type="EMBL" id="QQO08982.1"/>
    </source>
</evidence>
<gene>
    <name evidence="2" type="ORF">JFL75_18935</name>
</gene>
<evidence type="ECO:0000259" key="1">
    <source>
        <dbReference type="Pfam" id="PF01869"/>
    </source>
</evidence>
<dbReference type="InterPro" id="IPR043129">
    <property type="entry name" value="ATPase_NBD"/>
</dbReference>